<evidence type="ECO:0000313" key="3">
    <source>
        <dbReference type="EMBL" id="CAB3409970.1"/>
    </source>
</evidence>
<feature type="region of interest" description="Disordered" evidence="1">
    <location>
        <begin position="428"/>
        <end position="467"/>
    </location>
</feature>
<feature type="compositionally biased region" description="Polar residues" evidence="1">
    <location>
        <begin position="324"/>
        <end position="348"/>
    </location>
</feature>
<name>A0A8S1FBI5_9PELO</name>
<feature type="region of interest" description="Disordered" evidence="1">
    <location>
        <begin position="320"/>
        <end position="348"/>
    </location>
</feature>
<dbReference type="AlphaFoldDB" id="A0A8S1FBI5"/>
<sequence>MFRLGLFLSIFGRLAAGYCSGDNFRNVVKGAQSDDYLIYGLTQDCQMFFLRPSQLHLLSRIQVNARHSFCYSNLIQLHFKSNDTLLLVFKQAANRICTLDIHIPRFEMLFGDHLFRYSLLNSLPYASCSHSLDTSFQLEPDLSFMDPVYSDVLYMVDALSIGSKWKVFQFLLKDTGILSMMNNLTIANQYPNENAPANEFIISIDSERDKLFRRNRFDRVFDYQCSFNMLFRSSDTKVQSFASPNRGYGSMLNTFSVDGDIMLYAESDRSTEPPTTSLNILNIDQPDKVFCLLSTSYTYEIGLIQKSTFQKSSLPSFAAIKKPNPTSSTNRPTAASSKKTKNQIPTLSPSKSFFRYENKQSSMTTTTTTEYAVVLGSAVPDILSNDIPEENLNEDPENEDGLDDIIRDLNEPIAELKTSEITTPTILNGTKEQNSTSDQAVAQASSESSTINPQAKHTSSAYRKSESRRYDNATLMSSRDPASCCFVLPTPNRNLT</sequence>
<dbReference type="Proteomes" id="UP000494206">
    <property type="component" value="Unassembled WGS sequence"/>
</dbReference>
<dbReference type="EMBL" id="CADEPM010000009">
    <property type="protein sequence ID" value="CAB3409970.1"/>
    <property type="molecule type" value="Genomic_DNA"/>
</dbReference>
<dbReference type="Pfam" id="PF25492">
    <property type="entry name" value="DUF7911"/>
    <property type="match status" value="1"/>
</dbReference>
<reference evidence="3 4" key="1">
    <citation type="submission" date="2020-04" db="EMBL/GenBank/DDBJ databases">
        <authorList>
            <person name="Laetsch R D."/>
            <person name="Stevens L."/>
            <person name="Kumar S."/>
            <person name="Blaxter L. M."/>
        </authorList>
    </citation>
    <scope>NUCLEOTIDE SEQUENCE [LARGE SCALE GENOMIC DNA]</scope>
</reference>
<evidence type="ECO:0000256" key="2">
    <source>
        <dbReference type="SAM" id="SignalP"/>
    </source>
</evidence>
<organism evidence="3 4">
    <name type="scientific">Caenorhabditis bovis</name>
    <dbReference type="NCBI Taxonomy" id="2654633"/>
    <lineage>
        <taxon>Eukaryota</taxon>
        <taxon>Metazoa</taxon>
        <taxon>Ecdysozoa</taxon>
        <taxon>Nematoda</taxon>
        <taxon>Chromadorea</taxon>
        <taxon>Rhabditida</taxon>
        <taxon>Rhabditina</taxon>
        <taxon>Rhabditomorpha</taxon>
        <taxon>Rhabditoidea</taxon>
        <taxon>Rhabditidae</taxon>
        <taxon>Peloderinae</taxon>
        <taxon>Caenorhabditis</taxon>
    </lineage>
</organism>
<accession>A0A8S1FBI5</accession>
<feature type="chain" id="PRO_5035860190" evidence="2">
    <location>
        <begin position="22"/>
        <end position="496"/>
    </location>
</feature>
<feature type="signal peptide" evidence="2">
    <location>
        <begin position="1"/>
        <end position="21"/>
    </location>
</feature>
<keyword evidence="4" id="KW-1185">Reference proteome</keyword>
<dbReference type="InterPro" id="IPR057233">
    <property type="entry name" value="DUF7911"/>
</dbReference>
<keyword evidence="2" id="KW-0732">Signal</keyword>
<protein>
    <submittedName>
        <fullName evidence="3">Uncharacterized protein</fullName>
    </submittedName>
</protein>
<comment type="caution">
    <text evidence="3">The sequence shown here is derived from an EMBL/GenBank/DDBJ whole genome shotgun (WGS) entry which is preliminary data.</text>
</comment>
<evidence type="ECO:0000256" key="1">
    <source>
        <dbReference type="SAM" id="MobiDB-lite"/>
    </source>
</evidence>
<evidence type="ECO:0000313" key="4">
    <source>
        <dbReference type="Proteomes" id="UP000494206"/>
    </source>
</evidence>
<feature type="compositionally biased region" description="Polar residues" evidence="1">
    <location>
        <begin position="428"/>
        <end position="462"/>
    </location>
</feature>
<proteinExistence type="predicted"/>
<gene>
    <name evidence="3" type="ORF">CBOVIS_LOCUS11554</name>
</gene>
<dbReference type="OrthoDB" id="5873999at2759"/>